<accession>A0ABW3ZDC8</accession>
<dbReference type="EMBL" id="JBHTMX010000398">
    <property type="protein sequence ID" value="MFD1333888.1"/>
    <property type="molecule type" value="Genomic_DNA"/>
</dbReference>
<feature type="transmembrane region" description="Helical" evidence="1">
    <location>
        <begin position="39"/>
        <end position="62"/>
    </location>
</feature>
<sequence length="276" mass="28291">AAPACLGDPYAALPPRLVTDWLAGIAEARSLPALWREDAGAAIVIVTSVAAGALAGLILLLTAAPGRRATVATVFAVFVVAAGLAVWQMRGTVFALALSAPFLAATVAAASRQGARPLRGALALLACNPISAAVAGLLALLILGAPLIPPTPNRCPRGDFEALARLPRGLVLTPPDAGPAVLAFSPHATVAGPYHRNVSGLMAQLEAFTGTPDDARRIVRDTRVDYVALCPIAGDVKGHVAARPDGFAARLLDGRAPDWAAPVDLGRESGLKVWRV</sequence>
<feature type="transmembrane region" description="Helical" evidence="1">
    <location>
        <begin position="93"/>
        <end position="110"/>
    </location>
</feature>
<keyword evidence="1" id="KW-1133">Transmembrane helix</keyword>
<reference evidence="3" key="1">
    <citation type="journal article" date="2019" name="Int. J. Syst. Evol. Microbiol.">
        <title>The Global Catalogue of Microorganisms (GCM) 10K type strain sequencing project: providing services to taxonomists for standard genome sequencing and annotation.</title>
        <authorList>
            <consortium name="The Broad Institute Genomics Platform"/>
            <consortium name="The Broad Institute Genome Sequencing Center for Infectious Disease"/>
            <person name="Wu L."/>
            <person name="Ma J."/>
        </authorList>
    </citation>
    <scope>NUCLEOTIDE SEQUENCE [LARGE SCALE GENOMIC DNA]</scope>
    <source>
        <strain evidence="3">CCUG 61696</strain>
    </source>
</reference>
<protein>
    <submittedName>
        <fullName evidence="2">Uncharacterized protein</fullName>
    </submittedName>
</protein>
<keyword evidence="1" id="KW-0812">Transmembrane</keyword>
<evidence type="ECO:0000256" key="1">
    <source>
        <dbReference type="SAM" id="Phobius"/>
    </source>
</evidence>
<proteinExistence type="predicted"/>
<name>A0ABW3ZDC8_9HYPH</name>
<keyword evidence="3" id="KW-1185">Reference proteome</keyword>
<comment type="caution">
    <text evidence="2">The sequence shown here is derived from an EMBL/GenBank/DDBJ whole genome shotgun (WGS) entry which is preliminary data.</text>
</comment>
<evidence type="ECO:0000313" key="2">
    <source>
        <dbReference type="EMBL" id="MFD1333888.1"/>
    </source>
</evidence>
<keyword evidence="1" id="KW-0472">Membrane</keyword>
<feature type="non-terminal residue" evidence="2">
    <location>
        <position position="276"/>
    </location>
</feature>
<feature type="non-terminal residue" evidence="2">
    <location>
        <position position="1"/>
    </location>
</feature>
<gene>
    <name evidence="2" type="ORF">ACFQ4O_17925</name>
</gene>
<feature type="transmembrane region" description="Helical" evidence="1">
    <location>
        <begin position="122"/>
        <end position="148"/>
    </location>
</feature>
<dbReference type="Proteomes" id="UP001597171">
    <property type="component" value="Unassembled WGS sequence"/>
</dbReference>
<evidence type="ECO:0000313" key="3">
    <source>
        <dbReference type="Proteomes" id="UP001597171"/>
    </source>
</evidence>
<organism evidence="2 3">
    <name type="scientific">Methylopila musalis</name>
    <dbReference type="NCBI Taxonomy" id="1134781"/>
    <lineage>
        <taxon>Bacteria</taxon>
        <taxon>Pseudomonadati</taxon>
        <taxon>Pseudomonadota</taxon>
        <taxon>Alphaproteobacteria</taxon>
        <taxon>Hyphomicrobiales</taxon>
        <taxon>Methylopilaceae</taxon>
        <taxon>Methylopila</taxon>
    </lineage>
</organism>
<feature type="transmembrane region" description="Helical" evidence="1">
    <location>
        <begin position="69"/>
        <end position="87"/>
    </location>
</feature>